<evidence type="ECO:0000313" key="2">
    <source>
        <dbReference type="Proteomes" id="UP001234989"/>
    </source>
</evidence>
<dbReference type="AlphaFoldDB" id="A0AAF0V158"/>
<gene>
    <name evidence="1" type="ORF">MTR67_048629</name>
</gene>
<proteinExistence type="predicted"/>
<organism evidence="1 2">
    <name type="scientific">Solanum verrucosum</name>
    <dbReference type="NCBI Taxonomy" id="315347"/>
    <lineage>
        <taxon>Eukaryota</taxon>
        <taxon>Viridiplantae</taxon>
        <taxon>Streptophyta</taxon>
        <taxon>Embryophyta</taxon>
        <taxon>Tracheophyta</taxon>
        <taxon>Spermatophyta</taxon>
        <taxon>Magnoliopsida</taxon>
        <taxon>eudicotyledons</taxon>
        <taxon>Gunneridae</taxon>
        <taxon>Pentapetalae</taxon>
        <taxon>asterids</taxon>
        <taxon>lamiids</taxon>
        <taxon>Solanales</taxon>
        <taxon>Solanaceae</taxon>
        <taxon>Solanoideae</taxon>
        <taxon>Solaneae</taxon>
        <taxon>Solanum</taxon>
    </lineage>
</organism>
<dbReference type="EMBL" id="CP133622">
    <property type="protein sequence ID" value="WMV55244.1"/>
    <property type="molecule type" value="Genomic_DNA"/>
</dbReference>
<protein>
    <submittedName>
        <fullName evidence="1">Uncharacterized protein</fullName>
    </submittedName>
</protein>
<sequence>MYGVYAKFMSMNDSTQRSKEYYGTHVYESSHSHPYFLKT</sequence>
<name>A0AAF0V158_SOLVR</name>
<dbReference type="Proteomes" id="UP001234989">
    <property type="component" value="Chromosome 11"/>
</dbReference>
<keyword evidence="2" id="KW-1185">Reference proteome</keyword>
<evidence type="ECO:0000313" key="1">
    <source>
        <dbReference type="EMBL" id="WMV55244.1"/>
    </source>
</evidence>
<accession>A0AAF0V158</accession>
<reference evidence="1" key="1">
    <citation type="submission" date="2023-08" db="EMBL/GenBank/DDBJ databases">
        <title>A de novo genome assembly of Solanum verrucosum Schlechtendal, a Mexican diploid species geographically isolated from the other diploid A-genome species in potato relatives.</title>
        <authorList>
            <person name="Hosaka K."/>
        </authorList>
    </citation>
    <scope>NUCLEOTIDE SEQUENCE</scope>
    <source>
        <tissue evidence="1">Young leaves</tissue>
    </source>
</reference>